<dbReference type="EMBL" id="BSUZ01000001">
    <property type="protein sequence ID" value="GMA85447.1"/>
    <property type="molecule type" value="Genomic_DNA"/>
</dbReference>
<keyword evidence="2" id="KW-1185">Reference proteome</keyword>
<dbReference type="Proteomes" id="UP001157017">
    <property type="component" value="Unassembled WGS sequence"/>
</dbReference>
<organism evidence="1 2">
    <name type="scientific">Angustibacter aerolatus</name>
    <dbReference type="NCBI Taxonomy" id="1162965"/>
    <lineage>
        <taxon>Bacteria</taxon>
        <taxon>Bacillati</taxon>
        <taxon>Actinomycetota</taxon>
        <taxon>Actinomycetes</taxon>
        <taxon>Kineosporiales</taxon>
        <taxon>Kineosporiaceae</taxon>
    </lineage>
</organism>
<sequence>MFDVAQRLLDQSEHDVMWVGDDQRRGPVLHVAPIRVAGILRERLYGDRTVVLTSATLEARRRLRVGRPQRGSRRA</sequence>
<gene>
    <name evidence="1" type="ORF">GCM10025868_06970</name>
</gene>
<accession>A0ABQ6JCE8</accession>
<proteinExistence type="predicted"/>
<comment type="caution">
    <text evidence="1">The sequence shown here is derived from an EMBL/GenBank/DDBJ whole genome shotgun (WGS) entry which is preliminary data.</text>
</comment>
<reference evidence="2" key="1">
    <citation type="journal article" date="2019" name="Int. J. Syst. Evol. Microbiol.">
        <title>The Global Catalogue of Microorganisms (GCM) 10K type strain sequencing project: providing services to taxonomists for standard genome sequencing and annotation.</title>
        <authorList>
            <consortium name="The Broad Institute Genomics Platform"/>
            <consortium name="The Broad Institute Genome Sequencing Center for Infectious Disease"/>
            <person name="Wu L."/>
            <person name="Ma J."/>
        </authorList>
    </citation>
    <scope>NUCLEOTIDE SEQUENCE [LARGE SCALE GENOMIC DNA]</scope>
    <source>
        <strain evidence="2">NBRC 108730</strain>
    </source>
</reference>
<evidence type="ECO:0000313" key="2">
    <source>
        <dbReference type="Proteomes" id="UP001157017"/>
    </source>
</evidence>
<name>A0ABQ6JCE8_9ACTN</name>
<protein>
    <submittedName>
        <fullName evidence="1">Uncharacterized protein</fullName>
    </submittedName>
</protein>
<evidence type="ECO:0000313" key="1">
    <source>
        <dbReference type="EMBL" id="GMA85447.1"/>
    </source>
</evidence>